<dbReference type="FunFam" id="2.30.29.30:FF:000217">
    <property type="entry name" value="Rho GTPase activating protein 20"/>
    <property type="match status" value="1"/>
</dbReference>
<dbReference type="PANTHER" id="PTHR23179:SF28">
    <property type="entry name" value="RHO GTPASE-ACTIVATING PROTEIN 20"/>
    <property type="match status" value="1"/>
</dbReference>
<dbReference type="Proteomes" id="UP001333110">
    <property type="component" value="Unassembled WGS sequence"/>
</dbReference>
<dbReference type="EMBL" id="JAUNZN010000001">
    <property type="protein sequence ID" value="KAK4830955.1"/>
    <property type="molecule type" value="Genomic_DNA"/>
</dbReference>
<protein>
    <recommendedName>
        <fullName evidence="4">Rho GTPase-activating protein 20</fullName>
    </recommendedName>
    <alternativeName>
        <fullName evidence="5">Rho-type GTPase-activating protein 20</fullName>
    </alternativeName>
</protein>
<dbReference type="InterPro" id="IPR000198">
    <property type="entry name" value="RhoGAP_dom"/>
</dbReference>
<dbReference type="Pfam" id="PF00620">
    <property type="entry name" value="RhoGAP"/>
    <property type="match status" value="1"/>
</dbReference>
<evidence type="ECO:0000256" key="3">
    <source>
        <dbReference type="ARBA" id="ARBA00055252"/>
    </source>
</evidence>
<dbReference type="PROSITE" id="PS50238">
    <property type="entry name" value="RHOGAP"/>
    <property type="match status" value="1"/>
</dbReference>
<dbReference type="InterPro" id="IPR008936">
    <property type="entry name" value="Rho_GTPase_activation_prot"/>
</dbReference>
<sequence>MCHNRTFILDGHVQLKTGLQTQERHLFLFTDLLVVAKSKSHSHFKLKCQARLCEMWTAFCTEEVCEGSTDPERSFVLGWPTTNCVANFRSAEQKETWLSFLQSRIREEKEKDYPKSIPLKIIAKDVGTCAYSKTLSVTNVDTANDVILMALQQLGINAQRVVVNGVYSSWRPVTSGVPQGSVLGPVLFHTFINDLDEGIECTLSKFADNTKLCGSVDLLEGRQALQRDLDRLDGWAEVNCMGFNKAKCWVLHLGHSNPMQRYRLGEEWLESCPGEKDLGVLVDSWLNMSQQCAQVAKKANGIPACIKNSVASRTREVIVPLYLALVRPHLESCVQFWAPHYKRDIEVLERVQRRATKLVKGLEHKSDEERLRELGEVGVGLFSQVTSHRTRGIGLKLHQGRLRLDIRNYFFTERVIKHWNRLPREVVESPSLEVFKRCLDEVLRDMGSEKDYKLWVISGREDAPYPLIGHEFPFGIKMSHIRDAMPHGSKHCACPRQLQGSFLTEQLPQELQCQFVLKPSRLAVCQQLNDLSQKSFKRKRSIINWAFWRGPGTHLDNAPLSSTAAAPGKLFGLLLTAICEDDNLPKPLLDMLSLLYQEGPSTEGIFRRSGSAKTCKELKEKLDSGAEVDLACESIFVTASLFKDFLRNIPGSILSSQLCDKWVSVMDQGNNEEKIKSIQRLIEQLPRANVVLLRYIFGVLHGIEMRSEENQMNAFNLAICIAPSLLWPPVSSTPDIESEFTKKISSLVQFLTENCCRIFGEEITSLFGEILMTCKRENGSDAASLHLNDSSYDSLENEANDEADSSSSDWIKNRDQDNRSRESVFTLSDGDSEQTEVDEIQSKAKSKQLTISVDVHHKFSSQENSENESLCSNALGFSSAATSGALKTLRRHRRASEPAIGLLAPSFARIGDGHEKATRKASCDVVLSHEDEDYLRQLRSLQMEGQKLINQSLIIGINVGKSDNANQNVEKKDLSHCLLPPTPEGLNICSGFSSSSLSSPGTSPSLSSMSSLDSTFSQFSDQSVFTPTETSSPFDSTFQSLKKHEDTAAEAADDYLVTPTRVPPSPQSTDALAEGGLVEPNSRPAPLKPTDGVDSYLIKPDIQPLPLKVTGRDRLHDPRSKRRSRRALQQSKV</sequence>
<feature type="region of interest" description="Disordered" evidence="6">
    <location>
        <begin position="1058"/>
        <end position="1133"/>
    </location>
</feature>
<comment type="function">
    <text evidence="3">GTPase activator for the Rho-type GTPases by converting them to an inactive GDP-bound state.</text>
</comment>
<feature type="compositionally biased region" description="Acidic residues" evidence="6">
    <location>
        <begin position="830"/>
        <end position="839"/>
    </location>
</feature>
<evidence type="ECO:0000256" key="4">
    <source>
        <dbReference type="ARBA" id="ARBA00070254"/>
    </source>
</evidence>
<reference evidence="8 9" key="1">
    <citation type="journal article" date="2023" name="J. Hered.">
        <title>Chromosome-level genome of the wood stork (Mycteria americana) provides insight into avian chromosome evolution.</title>
        <authorList>
            <person name="Flamio R. Jr."/>
            <person name="Ramstad K.M."/>
        </authorList>
    </citation>
    <scope>NUCLEOTIDE SEQUENCE [LARGE SCALE GENOMIC DNA]</scope>
    <source>
        <strain evidence="8">JAX WOST 10</strain>
    </source>
</reference>
<evidence type="ECO:0000256" key="5">
    <source>
        <dbReference type="ARBA" id="ARBA00083374"/>
    </source>
</evidence>
<proteinExistence type="predicted"/>
<accession>A0AAN7NS06</accession>
<dbReference type="InterPro" id="IPR047887">
    <property type="entry name" value="ARHGAP20_PH"/>
</dbReference>
<dbReference type="InterPro" id="IPR011993">
    <property type="entry name" value="PH-like_dom_sf"/>
</dbReference>
<feature type="domain" description="Rho-GAP" evidence="7">
    <location>
        <begin position="573"/>
        <end position="759"/>
    </location>
</feature>
<evidence type="ECO:0000259" key="7">
    <source>
        <dbReference type="PROSITE" id="PS50238"/>
    </source>
</evidence>
<dbReference type="Gene3D" id="2.30.29.30">
    <property type="entry name" value="Pleckstrin-homology domain (PH domain)/Phosphotyrosine-binding domain (PTB)"/>
    <property type="match status" value="1"/>
</dbReference>
<evidence type="ECO:0000313" key="9">
    <source>
        <dbReference type="Proteomes" id="UP001333110"/>
    </source>
</evidence>
<dbReference type="Pfam" id="PF22286">
    <property type="entry name" value="RHG20_PH"/>
    <property type="match status" value="1"/>
</dbReference>
<evidence type="ECO:0000256" key="1">
    <source>
        <dbReference type="ARBA" id="ARBA00022468"/>
    </source>
</evidence>
<dbReference type="SUPFAM" id="SSF48350">
    <property type="entry name" value="GTPase activation domain, GAP"/>
    <property type="match status" value="1"/>
</dbReference>
<dbReference type="SUPFAM" id="SSF50729">
    <property type="entry name" value="PH domain-like"/>
    <property type="match status" value="1"/>
</dbReference>
<comment type="caution">
    <text evidence="8">The sequence shown here is derived from an EMBL/GenBank/DDBJ whole genome shotgun (WGS) entry which is preliminary data.</text>
</comment>
<dbReference type="PANTHER" id="PTHR23179">
    <property type="entry name" value="T-CELL ACTIVATION RHO GTPASE ACTIVATING PROTEIN-RELATED"/>
    <property type="match status" value="1"/>
</dbReference>
<dbReference type="CDD" id="cd04402">
    <property type="entry name" value="RhoGAP_ARHGAP20"/>
    <property type="match status" value="1"/>
</dbReference>
<dbReference type="GO" id="GO:0035023">
    <property type="term" value="P:regulation of Rho protein signal transduction"/>
    <property type="evidence" value="ECO:0007669"/>
    <property type="project" value="InterPro"/>
</dbReference>
<dbReference type="InterPro" id="IPR047886">
    <property type="entry name" value="ARHGAP20-like_RhoGAP"/>
</dbReference>
<evidence type="ECO:0000313" key="8">
    <source>
        <dbReference type="EMBL" id="KAK4830955.1"/>
    </source>
</evidence>
<feature type="region of interest" description="Disordered" evidence="6">
    <location>
        <begin position="794"/>
        <end position="843"/>
    </location>
</feature>
<keyword evidence="2" id="KW-0597">Phosphoprotein</keyword>
<keyword evidence="9" id="KW-1185">Reference proteome</keyword>
<evidence type="ECO:0000256" key="6">
    <source>
        <dbReference type="SAM" id="MobiDB-lite"/>
    </source>
</evidence>
<dbReference type="Pfam" id="PF00078">
    <property type="entry name" value="RVT_1"/>
    <property type="match status" value="1"/>
</dbReference>
<dbReference type="InterPro" id="IPR000477">
    <property type="entry name" value="RT_dom"/>
</dbReference>
<dbReference type="GO" id="GO:0005096">
    <property type="term" value="F:GTPase activator activity"/>
    <property type="evidence" value="ECO:0007669"/>
    <property type="project" value="UniProtKB-KW"/>
</dbReference>
<keyword evidence="1" id="KW-0343">GTPase activation</keyword>
<dbReference type="CDD" id="cd13319">
    <property type="entry name" value="PH_RARhoGAP"/>
    <property type="match status" value="1"/>
</dbReference>
<evidence type="ECO:0000256" key="2">
    <source>
        <dbReference type="ARBA" id="ARBA00022553"/>
    </source>
</evidence>
<dbReference type="Gene3D" id="1.10.555.10">
    <property type="entry name" value="Rho GTPase activation protein"/>
    <property type="match status" value="1"/>
</dbReference>
<organism evidence="8 9">
    <name type="scientific">Mycteria americana</name>
    <name type="common">Wood stork</name>
    <dbReference type="NCBI Taxonomy" id="33587"/>
    <lineage>
        <taxon>Eukaryota</taxon>
        <taxon>Metazoa</taxon>
        <taxon>Chordata</taxon>
        <taxon>Craniata</taxon>
        <taxon>Vertebrata</taxon>
        <taxon>Euteleostomi</taxon>
        <taxon>Archelosauria</taxon>
        <taxon>Archosauria</taxon>
        <taxon>Dinosauria</taxon>
        <taxon>Saurischia</taxon>
        <taxon>Theropoda</taxon>
        <taxon>Coelurosauria</taxon>
        <taxon>Aves</taxon>
        <taxon>Neognathae</taxon>
        <taxon>Neoaves</taxon>
        <taxon>Aequornithes</taxon>
        <taxon>Ciconiiformes</taxon>
        <taxon>Ciconiidae</taxon>
        <taxon>Mycteria</taxon>
    </lineage>
</organism>
<dbReference type="AlphaFoldDB" id="A0AAN7NS06"/>
<feature type="compositionally biased region" description="Basic and acidic residues" evidence="6">
    <location>
        <begin position="811"/>
        <end position="822"/>
    </location>
</feature>
<dbReference type="SMART" id="SM00324">
    <property type="entry name" value="RhoGAP"/>
    <property type="match status" value="1"/>
</dbReference>
<dbReference type="GO" id="GO:0007165">
    <property type="term" value="P:signal transduction"/>
    <property type="evidence" value="ECO:0007669"/>
    <property type="project" value="InterPro"/>
</dbReference>
<dbReference type="FunFam" id="1.10.555.10:FF:000025">
    <property type="entry name" value="Rho GTPase-activating protein 20"/>
    <property type="match status" value="1"/>
</dbReference>
<gene>
    <name evidence="8" type="ORF">QYF61_014414</name>
</gene>
<name>A0AAN7NS06_MYCAM</name>
<feature type="compositionally biased region" description="Acidic residues" evidence="6">
    <location>
        <begin position="795"/>
        <end position="804"/>
    </location>
</feature>